<proteinExistence type="predicted"/>
<dbReference type="Proteomes" id="UP001061302">
    <property type="component" value="Chromosome"/>
</dbReference>
<protein>
    <recommendedName>
        <fullName evidence="3">Type VI secretion system lipoprotein TssJ</fullName>
    </recommendedName>
</protein>
<evidence type="ECO:0000313" key="1">
    <source>
        <dbReference type="EMBL" id="UXY17249.1"/>
    </source>
</evidence>
<dbReference type="EMBL" id="CP106753">
    <property type="protein sequence ID" value="UXY17249.1"/>
    <property type="molecule type" value="Genomic_DNA"/>
</dbReference>
<reference evidence="1" key="1">
    <citation type="submission" date="2022-10" db="EMBL/GenBank/DDBJ databases">
        <title>Chitiniphilus purpureus sp. nov., a novel chitin-degrading bacterium isolated from crawfish pond sediment.</title>
        <authorList>
            <person name="Li K."/>
        </authorList>
    </citation>
    <scope>NUCLEOTIDE SEQUENCE</scope>
    <source>
        <strain evidence="1">CD1</strain>
    </source>
</reference>
<gene>
    <name evidence="1" type="ORF">N8I74_09645</name>
</gene>
<sequence>MSMASVSASSASRLAALVSITVLLASCGTVATVKKWVYGDPPRTEVRALRVLAEVDANGNSATALDVVLVYSANALAMLPRTGPDWFAQKGALLAALGPDIDVVPLQLPPALVVDPVPLPGRYRRAVGVYAFPNYLAPAGQAAINLTAYRRPTLRLRANDIAASDDAS</sequence>
<accession>A0ABY6DSA0</accession>
<evidence type="ECO:0000313" key="2">
    <source>
        <dbReference type="Proteomes" id="UP001061302"/>
    </source>
</evidence>
<name>A0ABY6DSA0_9NEIS</name>
<evidence type="ECO:0008006" key="3">
    <source>
        <dbReference type="Google" id="ProtNLM"/>
    </source>
</evidence>
<keyword evidence="2" id="KW-1185">Reference proteome</keyword>
<organism evidence="1 2">
    <name type="scientific">Chitiniphilus purpureus</name>
    <dbReference type="NCBI Taxonomy" id="2981137"/>
    <lineage>
        <taxon>Bacteria</taxon>
        <taxon>Pseudomonadati</taxon>
        <taxon>Pseudomonadota</taxon>
        <taxon>Betaproteobacteria</taxon>
        <taxon>Neisseriales</taxon>
        <taxon>Chitinibacteraceae</taxon>
        <taxon>Chitiniphilus</taxon>
    </lineage>
</organism>
<dbReference type="RefSeq" id="WP_263126680.1">
    <property type="nucleotide sequence ID" value="NZ_CP106753.1"/>
</dbReference>